<proteinExistence type="inferred from homology"/>
<dbReference type="OMA" id="TRCRPYQ"/>
<dbReference type="KEGG" id="cput:CONPUDRAFT_115916"/>
<evidence type="ECO:0000313" key="9">
    <source>
        <dbReference type="Proteomes" id="UP000053558"/>
    </source>
</evidence>
<dbReference type="GO" id="GO:0005634">
    <property type="term" value="C:nucleus"/>
    <property type="evidence" value="ECO:0007669"/>
    <property type="project" value="UniProtKB-SubCell"/>
</dbReference>
<evidence type="ECO:0000256" key="5">
    <source>
        <dbReference type="ARBA" id="ARBA00023242"/>
    </source>
</evidence>
<evidence type="ECO:0000256" key="1">
    <source>
        <dbReference type="ARBA" id="ARBA00004123"/>
    </source>
</evidence>
<dbReference type="Pfam" id="PF04189">
    <property type="entry name" value="Gcd10p"/>
    <property type="match status" value="1"/>
</dbReference>
<evidence type="ECO:0000256" key="3">
    <source>
        <dbReference type="ARBA" id="ARBA00021704"/>
    </source>
</evidence>
<dbReference type="EMBL" id="JH711573">
    <property type="protein sequence ID" value="EIW86980.1"/>
    <property type="molecule type" value="Genomic_DNA"/>
</dbReference>
<comment type="caution">
    <text evidence="8">The sequence shown here is derived from an EMBL/GenBank/DDBJ whole genome shotgun (WGS) entry which is preliminary data.</text>
</comment>
<evidence type="ECO:0000256" key="4">
    <source>
        <dbReference type="ARBA" id="ARBA00022694"/>
    </source>
</evidence>
<dbReference type="Proteomes" id="UP000053558">
    <property type="component" value="Unassembled WGS sequence"/>
</dbReference>
<dbReference type="GO" id="GO:0031515">
    <property type="term" value="C:tRNA (m1A) methyltransferase complex"/>
    <property type="evidence" value="ECO:0007669"/>
    <property type="project" value="InterPro"/>
</dbReference>
<sequence length="395" mass="43919">MDEAISSVPMNNLIQSGHTVLFRLLNGETRGLKVDHGSAVSLGRLGSFPANALIGQRYGLTHEIQGKELNILPPRVLQEVEDTDATNELITDGELVQPLTITEIEALKQSGAHAADIIKAQIEQHANYELKTEYSKEKYKRRKEAKYMKAFTTVEPTLHNVCEYWFKKDHNRIRDLRPDTLSQMLNLGSIRPGGRYLAVDDASGLVISAVLHRLGGEGRLISICDVDSPPAYPVMAQMNFAKDIIAPLGTLNWATAQPDYAPAAPQEESSSGEPRSDRHRQRLDRRKLANDALQQTRNELFSGEFDGLLVSTEYDAFEVVQTLSPYLAGSACIVVQHPYQQPLTELQMKMRAIPSYLGPSITESWSRRYQVLPGRTHPMMSTSGTGGFLLHAIKV</sequence>
<dbReference type="PANTHER" id="PTHR12945:SF0">
    <property type="entry name" value="TRNA (ADENINE(58)-N(1))-METHYLTRANSFERASE NON-CATALYTIC SUBUNIT TRM6"/>
    <property type="match status" value="1"/>
</dbReference>
<evidence type="ECO:0000256" key="6">
    <source>
        <dbReference type="ARBA" id="ARBA00032319"/>
    </source>
</evidence>
<dbReference type="AlphaFoldDB" id="A0A5M3N6B0"/>
<evidence type="ECO:0000256" key="7">
    <source>
        <dbReference type="SAM" id="MobiDB-lite"/>
    </source>
</evidence>
<accession>A0A5M3N6B0</accession>
<dbReference type="GO" id="GO:0030488">
    <property type="term" value="P:tRNA methylation"/>
    <property type="evidence" value="ECO:0007669"/>
    <property type="project" value="InterPro"/>
</dbReference>
<comment type="subcellular location">
    <subcellularLocation>
        <location evidence="1">Nucleus</location>
    </subcellularLocation>
</comment>
<evidence type="ECO:0000313" key="8">
    <source>
        <dbReference type="EMBL" id="EIW86980.1"/>
    </source>
</evidence>
<feature type="region of interest" description="Disordered" evidence="7">
    <location>
        <begin position="261"/>
        <end position="283"/>
    </location>
</feature>
<protein>
    <recommendedName>
        <fullName evidence="3">tRNA (adenine(58)-N(1))-methyltransferase non-catalytic subunit TRM6</fullName>
    </recommendedName>
    <alternativeName>
        <fullName evidence="6">tRNA(m1A58)-methyltransferase subunit TRM6</fullName>
    </alternativeName>
</protein>
<keyword evidence="4" id="KW-0819">tRNA processing</keyword>
<dbReference type="InterPro" id="IPR017423">
    <property type="entry name" value="TRM6"/>
</dbReference>
<dbReference type="PANTHER" id="PTHR12945">
    <property type="entry name" value="TRANSLATION INITIATION FACTOR EIF3-RELATED"/>
    <property type="match status" value="1"/>
</dbReference>
<keyword evidence="9" id="KW-1185">Reference proteome</keyword>
<comment type="similarity">
    <text evidence="2">Belongs to the TRM6/GCD10 family.</text>
</comment>
<reference evidence="9" key="1">
    <citation type="journal article" date="2012" name="Science">
        <title>The Paleozoic origin of enzymatic lignin decomposition reconstructed from 31 fungal genomes.</title>
        <authorList>
            <person name="Floudas D."/>
            <person name="Binder M."/>
            <person name="Riley R."/>
            <person name="Barry K."/>
            <person name="Blanchette R.A."/>
            <person name="Henrissat B."/>
            <person name="Martinez A.T."/>
            <person name="Otillar R."/>
            <person name="Spatafora J.W."/>
            <person name="Yadav J.S."/>
            <person name="Aerts A."/>
            <person name="Benoit I."/>
            <person name="Boyd A."/>
            <person name="Carlson A."/>
            <person name="Copeland A."/>
            <person name="Coutinho P.M."/>
            <person name="de Vries R.P."/>
            <person name="Ferreira P."/>
            <person name="Findley K."/>
            <person name="Foster B."/>
            <person name="Gaskell J."/>
            <person name="Glotzer D."/>
            <person name="Gorecki P."/>
            <person name="Heitman J."/>
            <person name="Hesse C."/>
            <person name="Hori C."/>
            <person name="Igarashi K."/>
            <person name="Jurgens J.A."/>
            <person name="Kallen N."/>
            <person name="Kersten P."/>
            <person name="Kohler A."/>
            <person name="Kuees U."/>
            <person name="Kumar T.K.A."/>
            <person name="Kuo A."/>
            <person name="LaButti K."/>
            <person name="Larrondo L.F."/>
            <person name="Lindquist E."/>
            <person name="Ling A."/>
            <person name="Lombard V."/>
            <person name="Lucas S."/>
            <person name="Lundell T."/>
            <person name="Martin R."/>
            <person name="McLaughlin D.J."/>
            <person name="Morgenstern I."/>
            <person name="Morin E."/>
            <person name="Murat C."/>
            <person name="Nagy L.G."/>
            <person name="Nolan M."/>
            <person name="Ohm R.A."/>
            <person name="Patyshakuliyeva A."/>
            <person name="Rokas A."/>
            <person name="Ruiz-Duenas F.J."/>
            <person name="Sabat G."/>
            <person name="Salamov A."/>
            <person name="Samejima M."/>
            <person name="Schmutz J."/>
            <person name="Slot J.C."/>
            <person name="St John F."/>
            <person name="Stenlid J."/>
            <person name="Sun H."/>
            <person name="Sun S."/>
            <person name="Syed K."/>
            <person name="Tsang A."/>
            <person name="Wiebenga A."/>
            <person name="Young D."/>
            <person name="Pisabarro A."/>
            <person name="Eastwood D.C."/>
            <person name="Martin F."/>
            <person name="Cullen D."/>
            <person name="Grigoriev I.V."/>
            <person name="Hibbett D.S."/>
        </authorList>
    </citation>
    <scope>NUCLEOTIDE SEQUENCE [LARGE SCALE GENOMIC DNA]</scope>
    <source>
        <strain evidence="9">RWD-64-598 SS2</strain>
    </source>
</reference>
<dbReference type="OrthoDB" id="10254665at2759"/>
<dbReference type="RefSeq" id="XP_007763614.1">
    <property type="nucleotide sequence ID" value="XM_007765424.1"/>
</dbReference>
<evidence type="ECO:0000256" key="2">
    <source>
        <dbReference type="ARBA" id="ARBA00008320"/>
    </source>
</evidence>
<gene>
    <name evidence="8" type="ORF">CONPUDRAFT_115916</name>
</gene>
<organism evidence="8 9">
    <name type="scientific">Coniophora puteana (strain RWD-64-598)</name>
    <name type="common">Brown rot fungus</name>
    <dbReference type="NCBI Taxonomy" id="741705"/>
    <lineage>
        <taxon>Eukaryota</taxon>
        <taxon>Fungi</taxon>
        <taxon>Dikarya</taxon>
        <taxon>Basidiomycota</taxon>
        <taxon>Agaricomycotina</taxon>
        <taxon>Agaricomycetes</taxon>
        <taxon>Agaricomycetidae</taxon>
        <taxon>Boletales</taxon>
        <taxon>Coniophorineae</taxon>
        <taxon>Coniophoraceae</taxon>
        <taxon>Coniophora</taxon>
    </lineage>
</organism>
<keyword evidence="5" id="KW-0539">Nucleus</keyword>
<dbReference type="GeneID" id="19199189"/>
<name>A0A5M3N6B0_CONPW</name>